<keyword evidence="2" id="KW-1185">Reference proteome</keyword>
<dbReference type="EMBL" id="UXUI01009192">
    <property type="protein sequence ID" value="VDD93223.1"/>
    <property type="molecule type" value="Genomic_DNA"/>
</dbReference>
<dbReference type="WBParaSite" id="EVEC_0000849001-mRNA-1">
    <property type="protein sequence ID" value="EVEC_0000849001-mRNA-1"/>
    <property type="gene ID" value="EVEC_0000849001"/>
</dbReference>
<gene>
    <name evidence="1" type="ORF">EVEC_LOCUS7974</name>
</gene>
<evidence type="ECO:0000313" key="3">
    <source>
        <dbReference type="WBParaSite" id="EVEC_0000849001-mRNA-1"/>
    </source>
</evidence>
<evidence type="ECO:0000313" key="2">
    <source>
        <dbReference type="Proteomes" id="UP000274131"/>
    </source>
</evidence>
<reference evidence="1 2" key="2">
    <citation type="submission" date="2018-10" db="EMBL/GenBank/DDBJ databases">
        <authorList>
            <consortium name="Pathogen Informatics"/>
        </authorList>
    </citation>
    <scope>NUCLEOTIDE SEQUENCE [LARGE SCALE GENOMIC DNA]</scope>
</reference>
<dbReference type="AlphaFoldDB" id="A0A0N4VD24"/>
<protein>
    <submittedName>
        <fullName evidence="3">Rab3 GTPase-activating protein catalytic subunit</fullName>
    </submittedName>
</protein>
<sequence>MISPNRINEGKDKVLGIFSLFTEEELMDIFALEEDCLERCLLYWGCITQDSSCCFKGIDDLVVRVSAVRTRHKNLEIKGLFYVWLEVQTLFESISKSRKTLITAGRDERTFTITSKKNAFLEARELDSDGVSSPSVSTESLDKQQTAVKSKKALYQSVLEAAKRKPRHLISRPFKSSKKFIKRAGKASDSSDECHEKKKRFSFTTASERDHFLEDVADVPKKLEGYTAEGETFCGALNLSYLLEHLGCTFVTEKKDFPQFEVTENNVEMVNGRRSFKADVRFLSTVKTEAYCFCSSECLKIFILPLYDSTSNRGFVLPTARNYEEFGITNLLRNKTFPAKLIASKDRNLLASFVGGVKIGNFHNDWRTKAEECICDYFGILHFRLDLPAKELERNSKEFAETKLAFRSAISYHWKCLVDDQYDPVSHSGRTTSLSNPAPIRKKCSWKSCEDYAFHFVQERISRDFRLMRPFYEEIEEGLVLSGIES</sequence>
<dbReference type="Proteomes" id="UP000274131">
    <property type="component" value="Unassembled WGS sequence"/>
</dbReference>
<proteinExistence type="predicted"/>
<name>A0A0N4VD24_ENTVE</name>
<evidence type="ECO:0000313" key="1">
    <source>
        <dbReference type="EMBL" id="VDD93223.1"/>
    </source>
</evidence>
<organism evidence="3">
    <name type="scientific">Enterobius vermicularis</name>
    <name type="common">Human pinworm</name>
    <dbReference type="NCBI Taxonomy" id="51028"/>
    <lineage>
        <taxon>Eukaryota</taxon>
        <taxon>Metazoa</taxon>
        <taxon>Ecdysozoa</taxon>
        <taxon>Nematoda</taxon>
        <taxon>Chromadorea</taxon>
        <taxon>Rhabditida</taxon>
        <taxon>Spirurina</taxon>
        <taxon>Oxyuridomorpha</taxon>
        <taxon>Oxyuroidea</taxon>
        <taxon>Oxyuridae</taxon>
        <taxon>Enterobius</taxon>
    </lineage>
</organism>
<reference evidence="3" key="1">
    <citation type="submission" date="2017-02" db="UniProtKB">
        <authorList>
            <consortium name="WormBaseParasite"/>
        </authorList>
    </citation>
    <scope>IDENTIFICATION</scope>
</reference>
<accession>A0A0N4VD24</accession>